<keyword evidence="2" id="KW-1185">Reference proteome</keyword>
<accession>A0A0G4GNG7</accession>
<dbReference type="EMBL" id="CDMY01000738">
    <property type="protein sequence ID" value="CEM31829.1"/>
    <property type="molecule type" value="Genomic_DNA"/>
</dbReference>
<dbReference type="VEuPathDB" id="CryptoDB:Vbra_2277"/>
<name>A0A0G4GNG7_VITBC</name>
<dbReference type="PhylomeDB" id="A0A0G4GNG7"/>
<proteinExistence type="predicted"/>
<dbReference type="InParanoid" id="A0A0G4GNG7"/>
<reference evidence="1 2" key="1">
    <citation type="submission" date="2014-11" db="EMBL/GenBank/DDBJ databases">
        <authorList>
            <person name="Zhu J."/>
            <person name="Qi W."/>
            <person name="Song R."/>
        </authorList>
    </citation>
    <scope>NUCLEOTIDE SEQUENCE [LARGE SCALE GENOMIC DNA]</scope>
</reference>
<evidence type="ECO:0000313" key="1">
    <source>
        <dbReference type="EMBL" id="CEM31829.1"/>
    </source>
</evidence>
<dbReference type="Proteomes" id="UP000041254">
    <property type="component" value="Unassembled WGS sequence"/>
</dbReference>
<gene>
    <name evidence="1" type="ORF">Vbra_2277</name>
</gene>
<dbReference type="AlphaFoldDB" id="A0A0G4GNG7"/>
<protein>
    <submittedName>
        <fullName evidence="1">Uncharacterized protein</fullName>
    </submittedName>
</protein>
<evidence type="ECO:0000313" key="2">
    <source>
        <dbReference type="Proteomes" id="UP000041254"/>
    </source>
</evidence>
<organism evidence="1 2">
    <name type="scientific">Vitrella brassicaformis (strain CCMP3155)</name>
    <dbReference type="NCBI Taxonomy" id="1169540"/>
    <lineage>
        <taxon>Eukaryota</taxon>
        <taxon>Sar</taxon>
        <taxon>Alveolata</taxon>
        <taxon>Colpodellida</taxon>
        <taxon>Vitrellaceae</taxon>
        <taxon>Vitrella</taxon>
    </lineage>
</organism>
<sequence length="403" mass="43788">MPSLATVRQEGWRPGRLGQYIGSSRSLRQVDGSFDGGEWSSVFEHIPVAPAGRQGGPLAQLERIGTIVVEGTSDPAGVERLQEVLVARGCRRSLKQLHVHFSARYAISRKLPTLLALDRLVTKCCRPDAPLTLTTASHWTFDLSIFCHPDFPTRPSPPLKTMMQQLAQQATSVEYIFTQDGLTDSHSDPSPAAIDIASTLSFDKADEVVVENAPGLHPPADTPSPHPVVIAHLQRFPKASVLSVRNRLGGAAGRLLADKMPKQLGRVCIERVSGAEEKVGVLTALGREREVGTVQMGEVDVNQLAEAAEGLPTIKTLRLDQRLDLTLPNDVEDASSFVRAGLSSVITHIRGLQCVDLYIDKTTAEQRAFIEASFPDGTNIEGFSVTRIFYAATYLRITAARNA</sequence>